<dbReference type="GO" id="GO:0015562">
    <property type="term" value="F:efflux transmembrane transporter activity"/>
    <property type="evidence" value="ECO:0007669"/>
    <property type="project" value="InterPro"/>
</dbReference>
<comment type="caution">
    <text evidence="9">The sequence shown here is derived from an EMBL/GenBank/DDBJ whole genome shotgun (WGS) entry which is preliminary data.</text>
</comment>
<dbReference type="RefSeq" id="WP_183884684.1">
    <property type="nucleotide sequence ID" value="NZ_JACHCE010000010.1"/>
</dbReference>
<dbReference type="Proteomes" id="UP000537204">
    <property type="component" value="Unassembled WGS sequence"/>
</dbReference>
<comment type="similarity">
    <text evidence="2">Belongs to the outer membrane factor (OMF) (TC 1.B.17) family.</text>
</comment>
<dbReference type="InterPro" id="IPR051906">
    <property type="entry name" value="TolC-like"/>
</dbReference>
<evidence type="ECO:0000256" key="3">
    <source>
        <dbReference type="ARBA" id="ARBA00022448"/>
    </source>
</evidence>
<dbReference type="PROSITE" id="PS51257">
    <property type="entry name" value="PROKAR_LIPOPROTEIN"/>
    <property type="match status" value="1"/>
</dbReference>
<keyword evidence="5" id="KW-0812">Transmembrane</keyword>
<keyword evidence="3" id="KW-0813">Transport</keyword>
<evidence type="ECO:0000256" key="5">
    <source>
        <dbReference type="ARBA" id="ARBA00022692"/>
    </source>
</evidence>
<keyword evidence="7" id="KW-0998">Cell outer membrane</keyword>
<dbReference type="PANTHER" id="PTHR30026">
    <property type="entry name" value="OUTER MEMBRANE PROTEIN TOLC"/>
    <property type="match status" value="1"/>
</dbReference>
<feature type="signal peptide" evidence="8">
    <location>
        <begin position="1"/>
        <end position="19"/>
    </location>
</feature>
<dbReference type="Pfam" id="PF02321">
    <property type="entry name" value="OEP"/>
    <property type="match status" value="1"/>
</dbReference>
<comment type="subcellular location">
    <subcellularLocation>
        <location evidence="1">Cell outer membrane</location>
    </subcellularLocation>
</comment>
<dbReference type="GO" id="GO:1990281">
    <property type="term" value="C:efflux pump complex"/>
    <property type="evidence" value="ECO:0007669"/>
    <property type="project" value="TreeGrafter"/>
</dbReference>
<dbReference type="GO" id="GO:0009279">
    <property type="term" value="C:cell outer membrane"/>
    <property type="evidence" value="ECO:0007669"/>
    <property type="project" value="UniProtKB-SubCell"/>
</dbReference>
<accession>A0A7W8ZRI8</accession>
<evidence type="ECO:0000256" key="2">
    <source>
        <dbReference type="ARBA" id="ARBA00007613"/>
    </source>
</evidence>
<dbReference type="EMBL" id="JACHCE010000010">
    <property type="protein sequence ID" value="MBB5638898.1"/>
    <property type="molecule type" value="Genomic_DNA"/>
</dbReference>
<reference evidence="9 10" key="1">
    <citation type="submission" date="2020-08" db="EMBL/GenBank/DDBJ databases">
        <title>Genomic Encyclopedia of Type Strains, Phase IV (KMG-V): Genome sequencing to study the core and pangenomes of soil and plant-associated prokaryotes.</title>
        <authorList>
            <person name="Whitman W."/>
        </authorList>
    </citation>
    <scope>NUCLEOTIDE SEQUENCE [LARGE SCALE GENOMIC DNA]</scope>
    <source>
        <strain evidence="9 10">S3M1</strain>
    </source>
</reference>
<evidence type="ECO:0000313" key="9">
    <source>
        <dbReference type="EMBL" id="MBB5638898.1"/>
    </source>
</evidence>
<dbReference type="GO" id="GO:0015288">
    <property type="term" value="F:porin activity"/>
    <property type="evidence" value="ECO:0007669"/>
    <property type="project" value="TreeGrafter"/>
</dbReference>
<dbReference type="AlphaFoldDB" id="A0A7W8ZRI8"/>
<dbReference type="InterPro" id="IPR003423">
    <property type="entry name" value="OMP_efflux"/>
</dbReference>
<dbReference type="Gene3D" id="1.20.1600.10">
    <property type="entry name" value="Outer membrane efflux proteins (OEP)"/>
    <property type="match status" value="1"/>
</dbReference>
<keyword evidence="6" id="KW-0472">Membrane</keyword>
<evidence type="ECO:0000313" key="10">
    <source>
        <dbReference type="Proteomes" id="UP000537204"/>
    </source>
</evidence>
<evidence type="ECO:0000256" key="8">
    <source>
        <dbReference type="SAM" id="SignalP"/>
    </source>
</evidence>
<gene>
    <name evidence="9" type="ORF">HDE68_004833</name>
</gene>
<protein>
    <submittedName>
        <fullName evidence="9">Outer membrane protein TolC</fullName>
    </submittedName>
</protein>
<dbReference type="SUPFAM" id="SSF56954">
    <property type="entry name" value="Outer membrane efflux proteins (OEP)"/>
    <property type="match status" value="1"/>
</dbReference>
<sequence>MKPILILFIFITIACHVQAATDTLSLSRNEAIKIGLQNRFDVKANAYDVKIADSKIIQAKNNWFPEINGTANLKYSPQLQNSVIPGGVLPGFDQSQLIPLTVKSESVFGLNLSQPVFNIGLINEIKFSQINLAIQKEKNRAEEINISLQISQAYLNVQLRDLQKRVAADIATRNAEYAMIAEGMYKHGSLIENYYLRAILDRDNAKQIQKQTEQDYELSLMELYYQLNIPRGTNVHISDSLDGAEADMNSFQDLSGERTELCQLKLRQQEDQLALKNVNQSVMPSVYLGANYSQQFLSNRFNYGDGRWWSPFSYVTLNVNVPLSAHLKIKGKKREFKERIVQNELLLEQKKSDINYEIQQARTSFSNAVLNMRSTKSSYELSRTIFHNQQKQYKLGAFAYSELIDTEKTLSVTERNYIQSAYELMLARIKLQKATNNF</sequence>
<organism evidence="9 10">
    <name type="scientific">Pedobacter cryoconitis</name>
    <dbReference type="NCBI Taxonomy" id="188932"/>
    <lineage>
        <taxon>Bacteria</taxon>
        <taxon>Pseudomonadati</taxon>
        <taxon>Bacteroidota</taxon>
        <taxon>Sphingobacteriia</taxon>
        <taxon>Sphingobacteriales</taxon>
        <taxon>Sphingobacteriaceae</taxon>
        <taxon>Pedobacter</taxon>
    </lineage>
</organism>
<evidence type="ECO:0000256" key="4">
    <source>
        <dbReference type="ARBA" id="ARBA00022452"/>
    </source>
</evidence>
<feature type="chain" id="PRO_5031299868" evidence="8">
    <location>
        <begin position="20"/>
        <end position="438"/>
    </location>
</feature>
<evidence type="ECO:0000256" key="7">
    <source>
        <dbReference type="ARBA" id="ARBA00023237"/>
    </source>
</evidence>
<proteinExistence type="inferred from homology"/>
<name>A0A7W8ZRI8_9SPHI</name>
<dbReference type="PANTHER" id="PTHR30026:SF20">
    <property type="entry name" value="OUTER MEMBRANE PROTEIN TOLC"/>
    <property type="match status" value="1"/>
</dbReference>
<evidence type="ECO:0000256" key="6">
    <source>
        <dbReference type="ARBA" id="ARBA00023136"/>
    </source>
</evidence>
<evidence type="ECO:0000256" key="1">
    <source>
        <dbReference type="ARBA" id="ARBA00004442"/>
    </source>
</evidence>
<keyword evidence="8" id="KW-0732">Signal</keyword>
<keyword evidence="4" id="KW-1134">Transmembrane beta strand</keyword>